<dbReference type="Proteomes" id="UP001281147">
    <property type="component" value="Unassembled WGS sequence"/>
</dbReference>
<protein>
    <submittedName>
        <fullName evidence="1">Uncharacterized protein</fullName>
    </submittedName>
</protein>
<organism evidence="1 2">
    <name type="scientific">Vermiconidia calcicola</name>
    <dbReference type="NCBI Taxonomy" id="1690605"/>
    <lineage>
        <taxon>Eukaryota</taxon>
        <taxon>Fungi</taxon>
        <taxon>Dikarya</taxon>
        <taxon>Ascomycota</taxon>
        <taxon>Pezizomycotina</taxon>
        <taxon>Dothideomycetes</taxon>
        <taxon>Dothideomycetidae</taxon>
        <taxon>Mycosphaerellales</taxon>
        <taxon>Extremaceae</taxon>
        <taxon>Vermiconidia</taxon>
    </lineage>
</organism>
<reference evidence="1" key="1">
    <citation type="submission" date="2023-07" db="EMBL/GenBank/DDBJ databases">
        <title>Black Yeasts Isolated from many extreme environments.</title>
        <authorList>
            <person name="Coleine C."/>
            <person name="Stajich J.E."/>
            <person name="Selbmann L."/>
        </authorList>
    </citation>
    <scope>NUCLEOTIDE SEQUENCE</scope>
    <source>
        <strain evidence="1">CCFEE 5714</strain>
    </source>
</reference>
<gene>
    <name evidence="1" type="ORF">LTR37_003241</name>
</gene>
<evidence type="ECO:0000313" key="2">
    <source>
        <dbReference type="Proteomes" id="UP001281147"/>
    </source>
</evidence>
<comment type="caution">
    <text evidence="1">The sequence shown here is derived from an EMBL/GenBank/DDBJ whole genome shotgun (WGS) entry which is preliminary data.</text>
</comment>
<sequence length="516" mass="53627">MSILALAIVATLTLAAPTPPKTIAKHSFKVASKGRPKLAPADEMFRAYNKHGWEIVLLDPVHDLPSFFPPPAYGYPSSSVPAPYPYASSSSPYAPSSAPYPFSGSSSAAYASSAYGTGYQSSSVLGPLPSQPAPFSSTPAASSAVPSSSGYSGQPSGSSAAPSGSGYSGQPSASTSAPPASSSAAGGGTDEGEVGAIPEENESQYLAPVTIGGQKVTLNFDTGSADLWVFSNKLPSDQQAGHAIYDPSKSSTSSIYQGGSWEIQYGDGSTASGSVAYDSVNVGGVVARKQAVELAETISSSFLETADMDGLLGLAFSTINTVQPQQQKTFFENVMDELEKPLFTADLEEDTSGTYEFGTIDSSKYTGEIHYAPISTGNGWWEFESQTYTVGSNEKQCVRCSPTIADTGTSLVLMDNDVVEGYYNQVNGAQYDPTNYGIIYPCSASLPDFGIAIGGSYTAVIKGSDMTYAQIGDGTCFGGLQTNDGAGVNIIGDVFLKQYFAVFDAGNMQFGVAQKA</sequence>
<keyword evidence="2" id="KW-1185">Reference proteome</keyword>
<name>A0ACC3NRI7_9PEZI</name>
<dbReference type="EMBL" id="JAUTXU010000018">
    <property type="protein sequence ID" value="KAK3721365.1"/>
    <property type="molecule type" value="Genomic_DNA"/>
</dbReference>
<evidence type="ECO:0000313" key="1">
    <source>
        <dbReference type="EMBL" id="KAK3721365.1"/>
    </source>
</evidence>
<proteinExistence type="predicted"/>
<accession>A0ACC3NRI7</accession>